<proteinExistence type="predicted"/>
<accession>H0JUC8</accession>
<protein>
    <submittedName>
        <fullName evidence="2">Uncharacterized protein</fullName>
    </submittedName>
</protein>
<dbReference type="AlphaFoldDB" id="H0JUC8"/>
<feature type="region of interest" description="Disordered" evidence="1">
    <location>
        <begin position="1"/>
        <end position="32"/>
    </location>
</feature>
<dbReference type="Proteomes" id="UP000005064">
    <property type="component" value="Unassembled WGS sequence"/>
</dbReference>
<gene>
    <name evidence="2" type="ORF">AK37_16510</name>
</gene>
<evidence type="ECO:0000256" key="1">
    <source>
        <dbReference type="SAM" id="MobiDB-lite"/>
    </source>
</evidence>
<sequence>MGEPTYDGIARDSLAATASTPPAGFDDAAREHRPFGFESLTGDFEPELVHANEGSQIGRPEARIRLRYLTVRVLRRGYRCHR</sequence>
<organism evidence="2 3">
    <name type="scientific">Rhodococcus pyridinivorans AK37</name>
    <dbReference type="NCBI Taxonomy" id="1114960"/>
    <lineage>
        <taxon>Bacteria</taxon>
        <taxon>Bacillati</taxon>
        <taxon>Actinomycetota</taxon>
        <taxon>Actinomycetes</taxon>
        <taxon>Mycobacteriales</taxon>
        <taxon>Nocardiaceae</taxon>
        <taxon>Rhodococcus</taxon>
    </lineage>
</organism>
<dbReference type="PATRIC" id="fig|1114960.4.peg.3357"/>
<evidence type="ECO:0000313" key="2">
    <source>
        <dbReference type="EMBL" id="EHK82226.1"/>
    </source>
</evidence>
<comment type="caution">
    <text evidence="2">The sequence shown here is derived from an EMBL/GenBank/DDBJ whole genome shotgun (WGS) entry which is preliminary data.</text>
</comment>
<reference evidence="2 3" key="1">
    <citation type="submission" date="2011-12" db="EMBL/GenBank/DDBJ databases">
        <authorList>
            <person name="Kriszt B."/>
            <person name="Tancsics A."/>
            <person name="Cserhati M."/>
            <person name="Toth A."/>
            <person name="Nagy I."/>
            <person name="Horvath B."/>
            <person name="Tamura T."/>
            <person name="Kukolya J."/>
            <person name="Szoboszlay S."/>
        </authorList>
    </citation>
    <scope>NUCLEOTIDE SEQUENCE [LARGE SCALE GENOMIC DNA]</scope>
    <source>
        <strain evidence="2 3">AK37</strain>
    </source>
</reference>
<dbReference type="EMBL" id="AHBW01000049">
    <property type="protein sequence ID" value="EHK82226.1"/>
    <property type="molecule type" value="Genomic_DNA"/>
</dbReference>
<name>H0JUC8_9NOCA</name>
<evidence type="ECO:0000313" key="3">
    <source>
        <dbReference type="Proteomes" id="UP000005064"/>
    </source>
</evidence>